<evidence type="ECO:0000313" key="2">
    <source>
        <dbReference type="Proteomes" id="UP001056120"/>
    </source>
</evidence>
<proteinExistence type="predicted"/>
<accession>A0ACB9IR23</accession>
<name>A0ACB9IR23_9ASTR</name>
<dbReference type="EMBL" id="CM042024">
    <property type="protein sequence ID" value="KAI3809810.1"/>
    <property type="molecule type" value="Genomic_DNA"/>
</dbReference>
<sequence length="113" mass="12556">MSSSRSASISPVESRDSSPERTPPGTPPGTPGMTDEQITVFLSMLQNEFPELSNVTSNSNASPSKMVKITYDHVRTLHKKIDDHSERLSKLLLSFPKHSHEAALLRKLRDNEV</sequence>
<comment type="caution">
    <text evidence="1">The sequence shown here is derived from an EMBL/GenBank/DDBJ whole genome shotgun (WGS) entry which is preliminary data.</text>
</comment>
<evidence type="ECO:0000313" key="1">
    <source>
        <dbReference type="EMBL" id="KAI3809810.1"/>
    </source>
</evidence>
<reference evidence="1 2" key="2">
    <citation type="journal article" date="2022" name="Mol. Ecol. Resour.">
        <title>The genomes of chicory, endive, great burdock and yacon provide insights into Asteraceae paleo-polyploidization history and plant inulin production.</title>
        <authorList>
            <person name="Fan W."/>
            <person name="Wang S."/>
            <person name="Wang H."/>
            <person name="Wang A."/>
            <person name="Jiang F."/>
            <person name="Liu H."/>
            <person name="Zhao H."/>
            <person name="Xu D."/>
            <person name="Zhang Y."/>
        </authorList>
    </citation>
    <scope>NUCLEOTIDE SEQUENCE [LARGE SCALE GENOMIC DNA]</scope>
    <source>
        <strain evidence="2">cv. Yunnan</strain>
        <tissue evidence="1">Leaves</tissue>
    </source>
</reference>
<keyword evidence="2" id="KW-1185">Reference proteome</keyword>
<gene>
    <name evidence="1" type="ORF">L1987_19410</name>
</gene>
<reference evidence="2" key="1">
    <citation type="journal article" date="2022" name="Mol. Ecol. Resour.">
        <title>The genomes of chicory, endive, great burdock and yacon provide insights into Asteraceae palaeo-polyploidization history and plant inulin production.</title>
        <authorList>
            <person name="Fan W."/>
            <person name="Wang S."/>
            <person name="Wang H."/>
            <person name="Wang A."/>
            <person name="Jiang F."/>
            <person name="Liu H."/>
            <person name="Zhao H."/>
            <person name="Xu D."/>
            <person name="Zhang Y."/>
        </authorList>
    </citation>
    <scope>NUCLEOTIDE SEQUENCE [LARGE SCALE GENOMIC DNA]</scope>
    <source>
        <strain evidence="2">cv. Yunnan</strain>
    </source>
</reference>
<protein>
    <submittedName>
        <fullName evidence="1">Uncharacterized protein</fullName>
    </submittedName>
</protein>
<dbReference type="Proteomes" id="UP001056120">
    <property type="component" value="Linkage Group LG07"/>
</dbReference>
<organism evidence="1 2">
    <name type="scientific">Smallanthus sonchifolius</name>
    <dbReference type="NCBI Taxonomy" id="185202"/>
    <lineage>
        <taxon>Eukaryota</taxon>
        <taxon>Viridiplantae</taxon>
        <taxon>Streptophyta</taxon>
        <taxon>Embryophyta</taxon>
        <taxon>Tracheophyta</taxon>
        <taxon>Spermatophyta</taxon>
        <taxon>Magnoliopsida</taxon>
        <taxon>eudicotyledons</taxon>
        <taxon>Gunneridae</taxon>
        <taxon>Pentapetalae</taxon>
        <taxon>asterids</taxon>
        <taxon>campanulids</taxon>
        <taxon>Asterales</taxon>
        <taxon>Asteraceae</taxon>
        <taxon>Asteroideae</taxon>
        <taxon>Heliantheae alliance</taxon>
        <taxon>Millerieae</taxon>
        <taxon>Smallanthus</taxon>
    </lineage>
</organism>